<accession>A0ABR5AR02</accession>
<proteinExistence type="predicted"/>
<evidence type="ECO:0000313" key="2">
    <source>
        <dbReference type="Proteomes" id="UP000031982"/>
    </source>
</evidence>
<organism evidence="1 2">
    <name type="scientific">Bacillus badius</name>
    <dbReference type="NCBI Taxonomy" id="1455"/>
    <lineage>
        <taxon>Bacteria</taxon>
        <taxon>Bacillati</taxon>
        <taxon>Bacillota</taxon>
        <taxon>Bacilli</taxon>
        <taxon>Bacillales</taxon>
        <taxon>Bacillaceae</taxon>
        <taxon>Pseudobacillus</taxon>
    </lineage>
</organism>
<sequence>MVSDWLFEDGRLKKKLRRTKKQLFQELKKYDFPGSYRTVCQFIQEWEAQQEETKDKGYERLTHSAGEAQVDFGIMETVHPLVMSFPFSNTAFAVPMPSENQECFLAGLQLLFDQCGGVPLSIRIDNLTPAVKRPRDKQMKLYGQMNFWPFKAITDLKCRYVIQEVVMRKAM</sequence>
<comment type="caution">
    <text evidence="1">The sequence shown here is derived from an EMBL/GenBank/DDBJ whole genome shotgun (WGS) entry which is preliminary data.</text>
</comment>
<dbReference type="PANTHER" id="PTHR35004:SF8">
    <property type="entry name" value="TRANSPOSASE RV3428C-RELATED"/>
    <property type="match status" value="1"/>
</dbReference>
<reference evidence="1 2" key="1">
    <citation type="submission" date="2015-01" db="EMBL/GenBank/DDBJ databases">
        <title>Genome Assembly of Bacillus badius MTCC 1458.</title>
        <authorList>
            <person name="Verma A."/>
            <person name="Khatri I."/>
            <person name="Mual P."/>
            <person name="Subramanian S."/>
            <person name="Krishnamurthi S."/>
        </authorList>
    </citation>
    <scope>NUCLEOTIDE SEQUENCE [LARGE SCALE GENOMIC DNA]</scope>
    <source>
        <strain evidence="1 2">MTCC 1458</strain>
    </source>
</reference>
<name>A0ABR5AR02_BACBA</name>
<protein>
    <submittedName>
        <fullName evidence="1">Transposase</fullName>
    </submittedName>
</protein>
<dbReference type="Proteomes" id="UP000031982">
    <property type="component" value="Unassembled WGS sequence"/>
</dbReference>
<dbReference type="RefSeq" id="WP_306305192.1">
    <property type="nucleotide sequence ID" value="NZ_JARTHD010000062.1"/>
</dbReference>
<evidence type="ECO:0000313" key="1">
    <source>
        <dbReference type="EMBL" id="KIL75833.1"/>
    </source>
</evidence>
<gene>
    <name evidence="1" type="ORF">SD77_2782</name>
</gene>
<dbReference type="EMBL" id="JXLP01000022">
    <property type="protein sequence ID" value="KIL75833.1"/>
    <property type="molecule type" value="Genomic_DNA"/>
</dbReference>
<dbReference type="PANTHER" id="PTHR35004">
    <property type="entry name" value="TRANSPOSASE RV3428C-RELATED"/>
    <property type="match status" value="1"/>
</dbReference>
<keyword evidence="2" id="KW-1185">Reference proteome</keyword>